<accession>A0ABW4B2F7</accession>
<organism evidence="1 2">
    <name type="scientific">Rhodanobacter aciditrophus</name>
    <dbReference type="NCBI Taxonomy" id="1623218"/>
    <lineage>
        <taxon>Bacteria</taxon>
        <taxon>Pseudomonadati</taxon>
        <taxon>Pseudomonadota</taxon>
        <taxon>Gammaproteobacteria</taxon>
        <taxon>Lysobacterales</taxon>
        <taxon>Rhodanobacteraceae</taxon>
        <taxon>Rhodanobacter</taxon>
    </lineage>
</organism>
<dbReference type="Proteomes" id="UP001597059">
    <property type="component" value="Unassembled WGS sequence"/>
</dbReference>
<dbReference type="EMBL" id="JBHTMN010000014">
    <property type="protein sequence ID" value="MFD1384147.1"/>
    <property type="molecule type" value="Genomic_DNA"/>
</dbReference>
<reference evidence="2" key="1">
    <citation type="journal article" date="2019" name="Int. J. Syst. Evol. Microbiol.">
        <title>The Global Catalogue of Microorganisms (GCM) 10K type strain sequencing project: providing services to taxonomists for standard genome sequencing and annotation.</title>
        <authorList>
            <consortium name="The Broad Institute Genomics Platform"/>
            <consortium name="The Broad Institute Genome Sequencing Center for Infectious Disease"/>
            <person name="Wu L."/>
            <person name="Ma J."/>
        </authorList>
    </citation>
    <scope>NUCLEOTIDE SEQUENCE [LARGE SCALE GENOMIC DNA]</scope>
    <source>
        <strain evidence="2">JCM 30774</strain>
    </source>
</reference>
<dbReference type="PROSITE" id="PS51257">
    <property type="entry name" value="PROKAR_LIPOPROTEIN"/>
    <property type="match status" value="1"/>
</dbReference>
<protein>
    <submittedName>
        <fullName evidence="1">Uncharacterized protein</fullName>
    </submittedName>
</protein>
<keyword evidence="2" id="KW-1185">Reference proteome</keyword>
<dbReference type="RefSeq" id="WP_377368097.1">
    <property type="nucleotide sequence ID" value="NZ_JBHTMN010000014.1"/>
</dbReference>
<sequence>MKALILIVYCFILVGCTYVRSSETLEDPVQIESDGVEAMERDKQPIKYKFDAAAIASLASL</sequence>
<gene>
    <name evidence="1" type="ORF">ACFQ45_12255</name>
</gene>
<comment type="caution">
    <text evidence="1">The sequence shown here is derived from an EMBL/GenBank/DDBJ whole genome shotgun (WGS) entry which is preliminary data.</text>
</comment>
<evidence type="ECO:0000313" key="2">
    <source>
        <dbReference type="Proteomes" id="UP001597059"/>
    </source>
</evidence>
<proteinExistence type="predicted"/>
<evidence type="ECO:0000313" key="1">
    <source>
        <dbReference type="EMBL" id="MFD1384147.1"/>
    </source>
</evidence>
<name>A0ABW4B2F7_9GAMM</name>